<evidence type="ECO:0000256" key="7">
    <source>
        <dbReference type="PIRSR" id="PIRSR639901-1"/>
    </source>
</evidence>
<comment type="pathway">
    <text evidence="1 9">Bacterial outer membrane biogenesis; LPS core biosynthesis.</text>
</comment>
<dbReference type="Gene3D" id="3.40.50.2000">
    <property type="entry name" value="Glycogen Phosphorylase B"/>
    <property type="match status" value="1"/>
</dbReference>
<feature type="active site" description="Proton acceptor" evidence="7">
    <location>
        <position position="58"/>
    </location>
</feature>
<evidence type="ECO:0000313" key="12">
    <source>
        <dbReference type="Proteomes" id="UP000001366"/>
    </source>
</evidence>
<evidence type="ECO:0000259" key="10">
    <source>
        <dbReference type="Pfam" id="PF04413"/>
    </source>
</evidence>
<dbReference type="Pfam" id="PF04413">
    <property type="entry name" value="Glycos_transf_N"/>
    <property type="match status" value="1"/>
</dbReference>
<dbReference type="GO" id="GO:0008168">
    <property type="term" value="F:methyltransferase activity"/>
    <property type="evidence" value="ECO:0007669"/>
    <property type="project" value="UniProtKB-KW"/>
</dbReference>
<dbReference type="GO" id="GO:0005886">
    <property type="term" value="C:plasma membrane"/>
    <property type="evidence" value="ECO:0007669"/>
    <property type="project" value="UniProtKB-SubCell"/>
</dbReference>
<keyword evidence="9" id="KW-0472">Membrane</keyword>
<protein>
    <recommendedName>
        <fullName evidence="3 9">3-deoxy-D-manno-octulosonic acid transferase</fullName>
        <shortName evidence="9">Kdo transferase</shortName>
        <ecNumber evidence="2 9">2.4.99.12</ecNumber>
    </recommendedName>
    <alternativeName>
        <fullName evidence="5 9">Lipid IV(A) 3-deoxy-D-manno-octulosonic acid transferase</fullName>
    </alternativeName>
</protein>
<evidence type="ECO:0000256" key="1">
    <source>
        <dbReference type="ARBA" id="ARBA00004713"/>
    </source>
</evidence>
<dbReference type="OrthoDB" id="9789797at2"/>
<keyword evidence="11" id="KW-0489">Methyltransferase</keyword>
<dbReference type="CAZy" id="GT30">
    <property type="family name" value="Glycosyltransferase Family 30"/>
</dbReference>
<dbReference type="PANTHER" id="PTHR42755:SF1">
    <property type="entry name" value="3-DEOXY-D-MANNO-OCTULOSONIC ACID TRANSFERASE, MITOCHONDRIAL-RELATED"/>
    <property type="match status" value="1"/>
</dbReference>
<dbReference type="PANTHER" id="PTHR42755">
    <property type="entry name" value="3-DEOXY-MANNO-OCTULOSONATE CYTIDYLYLTRANSFERASE"/>
    <property type="match status" value="1"/>
</dbReference>
<dbReference type="RefSeq" id="WP_012675281.1">
    <property type="nucleotide sequence ID" value="NC_012440.1"/>
</dbReference>
<dbReference type="GO" id="GO:0009244">
    <property type="term" value="P:lipopolysaccharide core region biosynthetic process"/>
    <property type="evidence" value="ECO:0007669"/>
    <property type="project" value="UniProtKB-UniRule"/>
</dbReference>
<dbReference type="GO" id="GO:0032259">
    <property type="term" value="P:methylation"/>
    <property type="evidence" value="ECO:0007669"/>
    <property type="project" value="UniProtKB-KW"/>
</dbReference>
<evidence type="ECO:0000256" key="2">
    <source>
        <dbReference type="ARBA" id="ARBA00012621"/>
    </source>
</evidence>
<feature type="site" description="Transition state stabilizer" evidence="8">
    <location>
        <position position="200"/>
    </location>
</feature>
<sequence length="398" mass="46346">MVAVYNFLYTLLVFLYLPVFVLTNRKKGYRSDIRERFVLYSDSSKENTLWFHCASIGELNVAYPVIERLKEKHNILITVSSPRGKDFALKKYPYATVRSVPLDLPFLIKRFVDIYRPSALIITEGEFWLNLVVKTSERIPVLSINTRVSPSSFSFYRRFTPIYRKILNSFSRFLVRSEKDLKYLSFFVPEDKLVLCGDLKFVSSSQKKDLFLDKKGKKVIVAGSTHDPEEKVLITIYKNLRLKYPDLRLIIAPRHLERLDQIKKLLEEERLSFSLRTETDRLDSDVYIIDTIGELSGIYRYADVVFVGGTIAPVGGHNILEPAVEGKPVVIGNHYEKIEDLYRFLKKFNAVFSVNDGKEMEKLIDRLLEEGFKPELDISKYQEKILNCYIKNIEEYLV</sequence>
<dbReference type="EC" id="2.4.99.12" evidence="2 9"/>
<feature type="transmembrane region" description="Helical" evidence="9">
    <location>
        <begin position="6"/>
        <end position="24"/>
    </location>
</feature>
<keyword evidence="9" id="KW-1003">Cell membrane</keyword>
<dbReference type="EMBL" id="CP001230">
    <property type="protein sequence ID" value="ACO03042.1"/>
    <property type="molecule type" value="Genomic_DNA"/>
</dbReference>
<evidence type="ECO:0000256" key="9">
    <source>
        <dbReference type="RuleBase" id="RU365103"/>
    </source>
</evidence>
<gene>
    <name evidence="11" type="ordered locus">PERMA_1352</name>
</gene>
<reference evidence="11 12" key="1">
    <citation type="journal article" date="2009" name="J. Bacteriol.">
        <title>Complete and draft genome sequences of six members of the Aquificales.</title>
        <authorList>
            <person name="Reysenbach A.L."/>
            <person name="Hamamura N."/>
            <person name="Podar M."/>
            <person name="Griffiths E."/>
            <person name="Ferreira S."/>
            <person name="Hochstein R."/>
            <person name="Heidelberg J."/>
            <person name="Johnson J."/>
            <person name="Mead D."/>
            <person name="Pohorille A."/>
            <person name="Sarmiento M."/>
            <person name="Schweighofer K."/>
            <person name="Seshadri R."/>
            <person name="Voytek M.A."/>
        </authorList>
    </citation>
    <scope>NUCLEOTIDE SEQUENCE [LARGE SCALE GENOMIC DNA]</scope>
    <source>
        <strain evidence="12">DSM 14350 / EX-H1</strain>
    </source>
</reference>
<keyword evidence="9" id="KW-0448">Lipopolysaccharide biosynthesis</keyword>
<dbReference type="InterPro" id="IPR007507">
    <property type="entry name" value="Glycos_transf_N"/>
</dbReference>
<keyword evidence="9" id="KW-0812">Transmembrane</keyword>
<comment type="similarity">
    <text evidence="9">Belongs to the glycosyltransferase group 1 family.</text>
</comment>
<dbReference type="UniPathway" id="UPA00958"/>
<evidence type="ECO:0000256" key="8">
    <source>
        <dbReference type="PIRSR" id="PIRSR639901-2"/>
    </source>
</evidence>
<dbReference type="STRING" id="123214.PERMA_1352"/>
<keyword evidence="9" id="KW-1133">Transmembrane helix</keyword>
<organism evidence="11 12">
    <name type="scientific">Persephonella marina (strain DSM 14350 / EX-H1)</name>
    <dbReference type="NCBI Taxonomy" id="123214"/>
    <lineage>
        <taxon>Bacteria</taxon>
        <taxon>Pseudomonadati</taxon>
        <taxon>Aquificota</taxon>
        <taxon>Aquificia</taxon>
        <taxon>Aquificales</taxon>
        <taxon>Hydrogenothermaceae</taxon>
        <taxon>Persephonella</taxon>
    </lineage>
</organism>
<comment type="subcellular location">
    <subcellularLocation>
        <location evidence="9">Cell membrane</location>
    </subcellularLocation>
</comment>
<feature type="site" description="Transition state stabilizer" evidence="8">
    <location>
        <position position="124"/>
    </location>
</feature>
<dbReference type="HOGENOM" id="CLU_036146_2_0_0"/>
<evidence type="ECO:0000256" key="5">
    <source>
        <dbReference type="ARBA" id="ARBA00031445"/>
    </source>
</evidence>
<keyword evidence="12" id="KW-1185">Reference proteome</keyword>
<feature type="domain" description="3-deoxy-D-manno-octulosonic-acid transferase N-terminal" evidence="10">
    <location>
        <begin position="33"/>
        <end position="201"/>
    </location>
</feature>
<accession>C0QR25</accession>
<dbReference type="PaxDb" id="123214-PERMA_1352"/>
<dbReference type="Gene3D" id="3.40.50.11720">
    <property type="entry name" value="3-Deoxy-D-manno-octulosonic-acid transferase, N-terminal domain"/>
    <property type="match status" value="1"/>
</dbReference>
<comment type="function">
    <text evidence="9">Involved in lipopolysaccharide (LPS) biosynthesis. Catalyzes the transfer of 3-deoxy-D-manno-octulosonate (Kdo) residue(s) from CMP-Kdo to lipid IV(A), the tetraacyldisaccharide-1,4'-bisphosphate precursor of lipid A.</text>
</comment>
<name>C0QR25_PERMH</name>
<dbReference type="Proteomes" id="UP000001366">
    <property type="component" value="Chromosome"/>
</dbReference>
<evidence type="ECO:0000256" key="3">
    <source>
        <dbReference type="ARBA" id="ARBA00019077"/>
    </source>
</evidence>
<keyword evidence="4 9" id="KW-0808">Transferase</keyword>
<dbReference type="GO" id="GO:0043842">
    <property type="term" value="F:Kdo transferase activity"/>
    <property type="evidence" value="ECO:0007669"/>
    <property type="project" value="UniProtKB-EC"/>
</dbReference>
<evidence type="ECO:0000256" key="4">
    <source>
        <dbReference type="ARBA" id="ARBA00022679"/>
    </source>
</evidence>
<dbReference type="CDD" id="cd01635">
    <property type="entry name" value="Glycosyltransferase_GTB-type"/>
    <property type="match status" value="1"/>
</dbReference>
<evidence type="ECO:0000256" key="6">
    <source>
        <dbReference type="ARBA" id="ARBA00049183"/>
    </source>
</evidence>
<dbReference type="AlphaFoldDB" id="C0QR25"/>
<proteinExistence type="inferred from homology"/>
<dbReference type="eggNOG" id="COG1519">
    <property type="taxonomic scope" value="Bacteria"/>
</dbReference>
<dbReference type="InterPro" id="IPR039901">
    <property type="entry name" value="Kdotransferase"/>
</dbReference>
<comment type="catalytic activity">
    <reaction evidence="6 9">
        <text>lipid IVA (E. coli) + CMP-3-deoxy-beta-D-manno-octulosonate = alpha-Kdo-(2-&gt;6)-lipid IVA (E. coli) + CMP + H(+)</text>
        <dbReference type="Rhea" id="RHEA:28066"/>
        <dbReference type="ChEBI" id="CHEBI:15378"/>
        <dbReference type="ChEBI" id="CHEBI:58603"/>
        <dbReference type="ChEBI" id="CHEBI:60364"/>
        <dbReference type="ChEBI" id="CHEBI:60377"/>
        <dbReference type="ChEBI" id="CHEBI:85987"/>
        <dbReference type="EC" id="2.4.99.12"/>
    </reaction>
</comment>
<dbReference type="GO" id="GO:0009245">
    <property type="term" value="P:lipid A biosynthetic process"/>
    <property type="evidence" value="ECO:0007669"/>
    <property type="project" value="TreeGrafter"/>
</dbReference>
<dbReference type="InterPro" id="IPR038107">
    <property type="entry name" value="Glycos_transf_N_sf"/>
</dbReference>
<evidence type="ECO:0000313" key="11">
    <source>
        <dbReference type="EMBL" id="ACO03042.1"/>
    </source>
</evidence>
<dbReference type="SUPFAM" id="SSF53756">
    <property type="entry name" value="UDP-Glycosyltransferase/glycogen phosphorylase"/>
    <property type="match status" value="1"/>
</dbReference>
<dbReference type="KEGG" id="pmx:PERMA_1352"/>